<dbReference type="Proteomes" id="UP001445076">
    <property type="component" value="Unassembled WGS sequence"/>
</dbReference>
<evidence type="ECO:0000313" key="2">
    <source>
        <dbReference type="EMBL" id="KAK8725846.1"/>
    </source>
</evidence>
<protein>
    <submittedName>
        <fullName evidence="2">Uncharacterized protein</fullName>
    </submittedName>
</protein>
<accession>A0AAW0W818</accession>
<evidence type="ECO:0000313" key="3">
    <source>
        <dbReference type="Proteomes" id="UP001445076"/>
    </source>
</evidence>
<gene>
    <name evidence="2" type="ORF">OTU49_010510</name>
</gene>
<feature type="non-terminal residue" evidence="2">
    <location>
        <position position="1"/>
    </location>
</feature>
<feature type="region of interest" description="Disordered" evidence="1">
    <location>
        <begin position="1"/>
        <end position="136"/>
    </location>
</feature>
<proteinExistence type="predicted"/>
<feature type="compositionally biased region" description="Basic and acidic residues" evidence="1">
    <location>
        <begin position="127"/>
        <end position="136"/>
    </location>
</feature>
<feature type="non-terminal residue" evidence="2">
    <location>
        <position position="136"/>
    </location>
</feature>
<feature type="compositionally biased region" description="Polar residues" evidence="1">
    <location>
        <begin position="25"/>
        <end position="35"/>
    </location>
</feature>
<feature type="compositionally biased region" description="Basic and acidic residues" evidence="1">
    <location>
        <begin position="1"/>
        <end position="23"/>
    </location>
</feature>
<name>A0AAW0W818_CHEQU</name>
<evidence type="ECO:0000256" key="1">
    <source>
        <dbReference type="SAM" id="MobiDB-lite"/>
    </source>
</evidence>
<keyword evidence="3" id="KW-1185">Reference proteome</keyword>
<comment type="caution">
    <text evidence="2">The sequence shown here is derived from an EMBL/GenBank/DDBJ whole genome shotgun (WGS) entry which is preliminary data.</text>
</comment>
<sequence>DTDSPRRTVPERRPLTDAQRDQDDASSGSDSTRLESSPIDADAPEADASTTDTHDNEETPVRGPQGRRPTPFFSRRHGAGRSNSTLTDEAANEPSAQADTSSKGEETKLSDLLSSEGSHSRPVRGTEAQDDKDTTA</sequence>
<organism evidence="2 3">
    <name type="scientific">Cherax quadricarinatus</name>
    <name type="common">Australian red claw crayfish</name>
    <dbReference type="NCBI Taxonomy" id="27406"/>
    <lineage>
        <taxon>Eukaryota</taxon>
        <taxon>Metazoa</taxon>
        <taxon>Ecdysozoa</taxon>
        <taxon>Arthropoda</taxon>
        <taxon>Crustacea</taxon>
        <taxon>Multicrustacea</taxon>
        <taxon>Malacostraca</taxon>
        <taxon>Eumalacostraca</taxon>
        <taxon>Eucarida</taxon>
        <taxon>Decapoda</taxon>
        <taxon>Pleocyemata</taxon>
        <taxon>Astacidea</taxon>
        <taxon>Parastacoidea</taxon>
        <taxon>Parastacidae</taxon>
        <taxon>Cherax</taxon>
    </lineage>
</organism>
<dbReference type="AlphaFoldDB" id="A0AAW0W818"/>
<reference evidence="2 3" key="1">
    <citation type="journal article" date="2024" name="BMC Genomics">
        <title>Genome assembly of redclaw crayfish (Cherax quadricarinatus) provides insights into its immune adaptation and hypoxia tolerance.</title>
        <authorList>
            <person name="Liu Z."/>
            <person name="Zheng J."/>
            <person name="Li H."/>
            <person name="Fang K."/>
            <person name="Wang S."/>
            <person name="He J."/>
            <person name="Zhou D."/>
            <person name="Weng S."/>
            <person name="Chi M."/>
            <person name="Gu Z."/>
            <person name="He J."/>
            <person name="Li F."/>
            <person name="Wang M."/>
        </authorList>
    </citation>
    <scope>NUCLEOTIDE SEQUENCE [LARGE SCALE GENOMIC DNA]</scope>
    <source>
        <strain evidence="2">ZL_2023a</strain>
    </source>
</reference>
<dbReference type="EMBL" id="JARKIK010000081">
    <property type="protein sequence ID" value="KAK8725846.1"/>
    <property type="molecule type" value="Genomic_DNA"/>
</dbReference>